<gene>
    <name evidence="1" type="ORF">UFOPK1807_00802</name>
</gene>
<protein>
    <submittedName>
        <fullName evidence="1">Unannotated protein</fullName>
    </submittedName>
</protein>
<sequence>MIPRSNDDVAVARFAPLAITKPADVVGVEPLIPIVATLTAALETVAIWRGVAEVSP</sequence>
<dbReference type="EMBL" id="CAEZUI010000106">
    <property type="protein sequence ID" value="CAB4600598.1"/>
    <property type="molecule type" value="Genomic_DNA"/>
</dbReference>
<evidence type="ECO:0000313" key="1">
    <source>
        <dbReference type="EMBL" id="CAB4600598.1"/>
    </source>
</evidence>
<proteinExistence type="predicted"/>
<organism evidence="1">
    <name type="scientific">freshwater metagenome</name>
    <dbReference type="NCBI Taxonomy" id="449393"/>
    <lineage>
        <taxon>unclassified sequences</taxon>
        <taxon>metagenomes</taxon>
        <taxon>ecological metagenomes</taxon>
    </lineage>
</organism>
<dbReference type="AlphaFoldDB" id="A0A6J6GVA8"/>
<accession>A0A6J6GVA8</accession>
<reference evidence="1" key="1">
    <citation type="submission" date="2020-05" db="EMBL/GenBank/DDBJ databases">
        <authorList>
            <person name="Chiriac C."/>
            <person name="Salcher M."/>
            <person name="Ghai R."/>
            <person name="Kavagutti S V."/>
        </authorList>
    </citation>
    <scope>NUCLEOTIDE SEQUENCE</scope>
</reference>
<name>A0A6J6GVA8_9ZZZZ</name>